<comment type="caution">
    <text evidence="2">The sequence shown here is derived from an EMBL/GenBank/DDBJ whole genome shotgun (WGS) entry which is preliminary data.</text>
</comment>
<keyword evidence="1" id="KW-0812">Transmembrane</keyword>
<protein>
    <submittedName>
        <fullName evidence="2">Uncharacterized protein</fullName>
    </submittedName>
</protein>
<feature type="transmembrane region" description="Helical" evidence="1">
    <location>
        <begin position="7"/>
        <end position="26"/>
    </location>
</feature>
<keyword evidence="1" id="KW-0472">Membrane</keyword>
<gene>
    <name evidence="2" type="ORF">MiSe_50350</name>
</gene>
<keyword evidence="1" id="KW-1133">Transmembrane helix</keyword>
<organism evidence="2 3">
    <name type="scientific">Microseira wollei NIES-4236</name>
    <dbReference type="NCBI Taxonomy" id="2530354"/>
    <lineage>
        <taxon>Bacteria</taxon>
        <taxon>Bacillati</taxon>
        <taxon>Cyanobacteriota</taxon>
        <taxon>Cyanophyceae</taxon>
        <taxon>Oscillatoriophycideae</taxon>
        <taxon>Aerosakkonematales</taxon>
        <taxon>Aerosakkonemataceae</taxon>
        <taxon>Microseira</taxon>
    </lineage>
</organism>
<feature type="transmembrane region" description="Helical" evidence="1">
    <location>
        <begin position="38"/>
        <end position="55"/>
    </location>
</feature>
<name>A0AAV3XHK5_9CYAN</name>
<evidence type="ECO:0000313" key="3">
    <source>
        <dbReference type="Proteomes" id="UP001050975"/>
    </source>
</evidence>
<evidence type="ECO:0000313" key="2">
    <source>
        <dbReference type="EMBL" id="GET40226.1"/>
    </source>
</evidence>
<evidence type="ECO:0000256" key="1">
    <source>
        <dbReference type="SAM" id="Phobius"/>
    </source>
</evidence>
<sequence length="64" mass="6908">MENQTGFIFKVLVISAGLSVLIKYAGPALEVGATPVNALILVFVPTLIVAIALWWRAQQQGQQN</sequence>
<dbReference type="AlphaFoldDB" id="A0AAV3XHK5"/>
<keyword evidence="3" id="KW-1185">Reference proteome</keyword>
<proteinExistence type="predicted"/>
<dbReference type="RefSeq" id="WP_226586071.1">
    <property type="nucleotide sequence ID" value="NZ_BLAY01000085.1"/>
</dbReference>
<reference evidence="2" key="1">
    <citation type="submission" date="2019-10" db="EMBL/GenBank/DDBJ databases">
        <title>Draft genome sequece of Microseira wollei NIES-4236.</title>
        <authorList>
            <person name="Yamaguchi H."/>
            <person name="Suzuki S."/>
            <person name="Kawachi M."/>
        </authorList>
    </citation>
    <scope>NUCLEOTIDE SEQUENCE</scope>
    <source>
        <strain evidence="2">NIES-4236</strain>
    </source>
</reference>
<dbReference type="EMBL" id="BLAY01000085">
    <property type="protein sequence ID" value="GET40226.1"/>
    <property type="molecule type" value="Genomic_DNA"/>
</dbReference>
<accession>A0AAV3XHK5</accession>
<dbReference type="Proteomes" id="UP001050975">
    <property type="component" value="Unassembled WGS sequence"/>
</dbReference>